<dbReference type="GeneID" id="94844097"/>
<reference evidence="1" key="1">
    <citation type="submission" date="2016-10" db="EMBL/GenBank/DDBJ databases">
        <authorList>
            <person name="Benchimol M."/>
            <person name="Almeida L.G."/>
            <person name="Vasconcelos A.T."/>
            <person name="Perreira-Neves A."/>
            <person name="Rosa I.A."/>
            <person name="Tasca T."/>
            <person name="Bogo M.R."/>
            <person name="de Souza W."/>
        </authorList>
    </citation>
    <scope>NUCLEOTIDE SEQUENCE [LARGE SCALE GENOMIC DNA]</scope>
    <source>
        <strain evidence="1">K</strain>
    </source>
</reference>
<protein>
    <submittedName>
        <fullName evidence="1">Uncharacterized protein</fullName>
    </submittedName>
</protein>
<gene>
    <name evidence="1" type="ORF">TRFO_33973</name>
</gene>
<accession>A0A1J4JKA6</accession>
<organism evidence="1 2">
    <name type="scientific">Tritrichomonas foetus</name>
    <dbReference type="NCBI Taxonomy" id="1144522"/>
    <lineage>
        <taxon>Eukaryota</taxon>
        <taxon>Metamonada</taxon>
        <taxon>Parabasalia</taxon>
        <taxon>Tritrichomonadida</taxon>
        <taxon>Tritrichomonadidae</taxon>
        <taxon>Tritrichomonas</taxon>
    </lineage>
</organism>
<dbReference type="VEuPathDB" id="TrichDB:TRFO_33973"/>
<dbReference type="RefSeq" id="XP_068352695.1">
    <property type="nucleotide sequence ID" value="XM_068509393.1"/>
</dbReference>
<dbReference type="SUPFAM" id="SSF48371">
    <property type="entry name" value="ARM repeat"/>
    <property type="match status" value="1"/>
</dbReference>
<keyword evidence="2" id="KW-1185">Reference proteome</keyword>
<evidence type="ECO:0000313" key="2">
    <source>
        <dbReference type="Proteomes" id="UP000179807"/>
    </source>
</evidence>
<dbReference type="InterPro" id="IPR016024">
    <property type="entry name" value="ARM-type_fold"/>
</dbReference>
<proteinExistence type="predicted"/>
<dbReference type="EMBL" id="MLAK01000999">
    <property type="protein sequence ID" value="OHS99558.1"/>
    <property type="molecule type" value="Genomic_DNA"/>
</dbReference>
<comment type="caution">
    <text evidence="1">The sequence shown here is derived from an EMBL/GenBank/DDBJ whole genome shotgun (WGS) entry which is preliminary data.</text>
</comment>
<sequence>MTDDVSFAQILGDLSSKDNVDRDFLHNIILNIPRVSEVVDSLFSTITTTSNEVRKIDIFNLLIAYLQSHQLDDSYDDAKICKLIENIALFPIIIKNRETYANLNTVLQTLIGKLSSGAKDTFVQVIPTVKAPYAPFVFSAFSVTETLHLNQIFLNVSTSNIPLVEGVRLVLSSHKKSDLQEEDQQLIKTTIIDNFIPSLLGAFNDVTKSYGVSYLTGLLNYDTESAEAALPSFDNLHSLLRKNSFELRTVVLELFASLTPNEENINSFSAALRIACTLVKDAEDPLIPHIVKYAASIKSQEFFVEFLNALLVADATVVGAFFVALELDCVNAEVLEIAFPAQTQPNRTMISISLIKRLLSHEKCTDAIFCALLNQAINAYASADILKKVELKEAVLATIPLFAGVYSKFGASFSLTLLNRVTEITNLEVFEGLAKAGASLEETKAANVEDEALFRAFSYVFSVITPIAQVQNVVTLFATVSSHEEPKNPFELVSNCIPAQKLNEYITYAESSLKQIPRLAVLCVSVTGLDEAKLDELLKFVQQDDVYTLSLGVQFFYAMNIHYFNYFMNTIEKEAYGKQVTGNIFVARKKRIRIADTVRAIITVLPHALEDKELSKDQQKQLIDILYNTIPHANIEDFADLLKGLRPVFALIKDVDPNEDQYTFFIDSGFIREIPYLLRAVKGTPELNQLYTTIYADNIKLFHYEPENIEAVAATLFRLSPTEDSLFYAMELVRKRIKPKDTALKFAAYAKCFAAAAAASDVHITTPRFAPFLVKFIIYTTCKQPEFRQAAFAAFASLFDVPDASTDVGEGLTREQVNEQALTLFSLIAPKLSPEFINEFLQVIHKKRFYTTSTGLFIRALFEVRDDLGLIDVYGVAVMRLLKIQPQMPPLNRFHMEKGILSFAKRSMATFLPLFLSSDSPYLATLVGRILASGEHRQLFIQELTKLINTTQHVESSLILFDNLKRVVTSERTNELTVESFASLTVEVLMWTATIYQLEPTLNLIQINQAHSDMAEVFSLITSKTTAAARAAVSFTTTEPLTLNQTIAAIAKNLVEIDIERLVALLGELNNMLTSPKQTFILAAGFFLIQFAAVYTEFTNKQTQEFITNLYASICKAFQAANVITRRCLAVSLNRALGTDLLGKFTDEDATAIYNLVLESIESQETQVFDQETIHALCNLSSFCNNTKRHPRRLLNIIRKGLDTYEVNPAYFVGLASYLEVKTDLEVFTAQDVQQSKASLQGFFQLIATSQDETLKVLQKLTDSEDVVSGLQGKVEDSQLANCASLLLGLYQQVSAISPVVYNLLCAVALALEAATDDASKRFKNNFVLLSLPAAEDKASPFNEKAIEAIKHLVH</sequence>
<name>A0A1J4JKA6_9EUKA</name>
<evidence type="ECO:0000313" key="1">
    <source>
        <dbReference type="EMBL" id="OHS99558.1"/>
    </source>
</evidence>
<dbReference type="Proteomes" id="UP000179807">
    <property type="component" value="Unassembled WGS sequence"/>
</dbReference>